<dbReference type="EMBL" id="SJPY01000010">
    <property type="protein sequence ID" value="TWU35270.1"/>
    <property type="molecule type" value="Genomic_DNA"/>
</dbReference>
<evidence type="ECO:0008006" key="3">
    <source>
        <dbReference type="Google" id="ProtNLM"/>
    </source>
</evidence>
<reference evidence="1 2" key="1">
    <citation type="submission" date="2019-02" db="EMBL/GenBank/DDBJ databases">
        <title>Deep-cultivation of Planctomycetes and their phenomic and genomic characterization uncovers novel biology.</title>
        <authorList>
            <person name="Wiegand S."/>
            <person name="Jogler M."/>
            <person name="Boedeker C."/>
            <person name="Pinto D."/>
            <person name="Vollmers J."/>
            <person name="Rivas-Marin E."/>
            <person name="Kohn T."/>
            <person name="Peeters S.H."/>
            <person name="Heuer A."/>
            <person name="Rast P."/>
            <person name="Oberbeckmann S."/>
            <person name="Bunk B."/>
            <person name="Jeske O."/>
            <person name="Meyerdierks A."/>
            <person name="Storesund J.E."/>
            <person name="Kallscheuer N."/>
            <person name="Luecker S."/>
            <person name="Lage O.M."/>
            <person name="Pohl T."/>
            <person name="Merkel B.J."/>
            <person name="Hornburger P."/>
            <person name="Mueller R.-W."/>
            <person name="Bruemmer F."/>
            <person name="Labrenz M."/>
            <person name="Spormann A.M."/>
            <person name="Op Den Camp H."/>
            <person name="Overmann J."/>
            <person name="Amann R."/>
            <person name="Jetten M.S.M."/>
            <person name="Mascher T."/>
            <person name="Medema M.H."/>
            <person name="Devos D.P."/>
            <person name="Kaster A.-K."/>
            <person name="Ovreas L."/>
            <person name="Rohde M."/>
            <person name="Galperin M.Y."/>
            <person name="Jogler C."/>
        </authorList>
    </citation>
    <scope>NUCLEOTIDE SEQUENCE [LARGE SCALE GENOMIC DNA]</scope>
    <source>
        <strain evidence="1 2">Q31b</strain>
    </source>
</reference>
<comment type="caution">
    <text evidence="1">The sequence shown here is derived from an EMBL/GenBank/DDBJ whole genome shotgun (WGS) entry which is preliminary data.</text>
</comment>
<evidence type="ECO:0000313" key="1">
    <source>
        <dbReference type="EMBL" id="TWU35270.1"/>
    </source>
</evidence>
<dbReference type="AlphaFoldDB" id="A0A5C6DET0"/>
<proteinExistence type="predicted"/>
<protein>
    <recommendedName>
        <fullName evidence="3">Response regulatory domain-containing protein</fullName>
    </recommendedName>
</protein>
<dbReference type="Proteomes" id="UP000315471">
    <property type="component" value="Unassembled WGS sequence"/>
</dbReference>
<gene>
    <name evidence="1" type="ORF">Q31b_53660</name>
</gene>
<keyword evidence="2" id="KW-1185">Reference proteome</keyword>
<organism evidence="1 2">
    <name type="scientific">Novipirellula aureliae</name>
    <dbReference type="NCBI Taxonomy" id="2527966"/>
    <lineage>
        <taxon>Bacteria</taxon>
        <taxon>Pseudomonadati</taxon>
        <taxon>Planctomycetota</taxon>
        <taxon>Planctomycetia</taxon>
        <taxon>Pirellulales</taxon>
        <taxon>Pirellulaceae</taxon>
        <taxon>Novipirellula</taxon>
    </lineage>
</organism>
<accession>A0A5C6DET0</accession>
<sequence length="144" mass="15825">MGYPRFDFRHVRFECVLSDDLQWKDMTEANSPSVVFLSGDLMFASRVRGAAEQSGYQFRFGASLPEGDLSSVKFVIVDLATRSKLIPTIVSEVVNRCGGARLIAYAPHVQMDRIKAAREAGVPVVLTRGQLDGSLGTLFSDLPK</sequence>
<evidence type="ECO:0000313" key="2">
    <source>
        <dbReference type="Proteomes" id="UP000315471"/>
    </source>
</evidence>
<name>A0A5C6DET0_9BACT</name>